<dbReference type="InterPro" id="IPR036259">
    <property type="entry name" value="MFS_trans_sf"/>
</dbReference>
<keyword evidence="4 7" id="KW-1133">Transmembrane helix</keyword>
<feature type="transmembrane region" description="Helical" evidence="7">
    <location>
        <begin position="397"/>
        <end position="415"/>
    </location>
</feature>
<keyword evidence="9" id="KW-1185">Reference proteome</keyword>
<accession>A0ABR4FE55</accession>
<feature type="transmembrane region" description="Helical" evidence="7">
    <location>
        <begin position="558"/>
        <end position="582"/>
    </location>
</feature>
<comment type="subcellular location">
    <subcellularLocation>
        <location evidence="1">Membrane</location>
        <topology evidence="1">Multi-pass membrane protein</topology>
    </subcellularLocation>
</comment>
<feature type="transmembrane region" description="Helical" evidence="7">
    <location>
        <begin position="710"/>
        <end position="730"/>
    </location>
</feature>
<evidence type="ECO:0000313" key="8">
    <source>
        <dbReference type="EMBL" id="KAL2292980.1"/>
    </source>
</evidence>
<feature type="transmembrane region" description="Helical" evidence="7">
    <location>
        <begin position="298"/>
        <end position="320"/>
    </location>
</feature>
<feature type="transmembrane region" description="Helical" evidence="7">
    <location>
        <begin position="594"/>
        <end position="617"/>
    </location>
</feature>
<feature type="transmembrane region" description="Helical" evidence="7">
    <location>
        <begin position="421"/>
        <end position="443"/>
    </location>
</feature>
<dbReference type="SUPFAM" id="SSF103473">
    <property type="entry name" value="MFS general substrate transporter"/>
    <property type="match status" value="1"/>
</dbReference>
<comment type="similarity">
    <text evidence="2">Belongs to the major facilitator superfamily.</text>
</comment>
<dbReference type="Pfam" id="PF07690">
    <property type="entry name" value="MFS_1"/>
    <property type="match status" value="1"/>
</dbReference>
<feature type="compositionally biased region" description="Basic and acidic residues" evidence="6">
    <location>
        <begin position="24"/>
        <end position="41"/>
    </location>
</feature>
<feature type="region of interest" description="Disordered" evidence="6">
    <location>
        <begin position="168"/>
        <end position="188"/>
    </location>
</feature>
<evidence type="ECO:0008006" key="10">
    <source>
        <dbReference type="Google" id="ProtNLM"/>
    </source>
</evidence>
<evidence type="ECO:0000256" key="3">
    <source>
        <dbReference type="ARBA" id="ARBA00022692"/>
    </source>
</evidence>
<dbReference type="PANTHER" id="PTHR23502">
    <property type="entry name" value="MAJOR FACILITATOR SUPERFAMILY"/>
    <property type="match status" value="1"/>
</dbReference>
<feature type="compositionally biased region" description="Low complexity" evidence="6">
    <location>
        <begin position="202"/>
        <end position="227"/>
    </location>
</feature>
<feature type="compositionally biased region" description="Basic and acidic residues" evidence="6">
    <location>
        <begin position="90"/>
        <end position="109"/>
    </location>
</feature>
<proteinExistence type="inferred from homology"/>
<keyword evidence="3 7" id="KW-0812">Transmembrane</keyword>
<feature type="transmembrane region" description="Helical" evidence="7">
    <location>
        <begin position="332"/>
        <end position="347"/>
    </location>
</feature>
<sequence>MAHDGDDLRDLSYLANADVKLGLVDRDSIAPKQKPDTRESSAESFAESAVLPRESAYGPPPPVPAKDSIYIKRKVENTEGGRAGPGKSQGKLDVKTGDDYQQENGDRSELARWTSATSAAIPIGITASTLNIFPTTKPKETIKDTVSTPHPLGMSPPDLNTPIPEQVSIPAPTRPARPSSLRLSSLTRDGPLTTDRVVIVDSSRPSTSRSQRSQLKTSYTTYSTSTTGKGGRIKYGRGKYATTELIPQPSDDPEDPLSWSSLKKELNLYALLTTVAVCNVMKTALISVNDDLARRYSVSYTAVAALTGVPLMLSAVAGLASSAAARIWGRRPVFLASMILLFIGLVWNTKVTTSYGQFMAARIFQGFGWGAFDTLVVGSIIDTYFEHERSPKLAIHRIVSVATLWGPPLIGGVASQNQAGFSLQFEILAVFQIVSIPLLVLAAPETMFDRTNSMLKTPTTGWSTGAASKFPPWARRRFTKSTVIDYIKTVARPVSYRGPSEGVISKDVLLQAPRAMVAPTTVLAFLASFLPYSLLWGFSASLSGLFAPAPASLSPATIGPLLTFPLVLSTTAVAVFALWPSWSQTMTAFNTRSTHIYVLGGGSVLSFIGVLGFGLYVSNTNASSLRFAAVSFLLGLLAAGAYILDAPAKPLLKRSAQFTSPNLAISLRSIADMDVGLTVWRALSAGIFAMAIPSAVVGPASSAGLKGTGIGVSVVQVLVAAGLAAVWWMWEENIRKLDGRTMGCRVDLTFLNSRASLQGSFFETED</sequence>
<name>A0ABR4FE55_9PEZI</name>
<dbReference type="PANTHER" id="PTHR23502:SF68">
    <property type="entry name" value="MULTIDRUG TRANSPORTER, PUTATIVE (AFU_ORTHOLOGUE AFUA_3G01120)-RELATED"/>
    <property type="match status" value="1"/>
</dbReference>
<feature type="region of interest" description="Disordered" evidence="6">
    <location>
        <begin position="24"/>
        <end position="109"/>
    </location>
</feature>
<feature type="compositionally biased region" description="Basic and acidic residues" evidence="6">
    <location>
        <begin position="69"/>
        <end position="79"/>
    </location>
</feature>
<feature type="transmembrane region" description="Helical" evidence="7">
    <location>
        <begin position="367"/>
        <end position="385"/>
    </location>
</feature>
<evidence type="ECO:0000256" key="1">
    <source>
        <dbReference type="ARBA" id="ARBA00004141"/>
    </source>
</evidence>
<evidence type="ECO:0000256" key="7">
    <source>
        <dbReference type="SAM" id="Phobius"/>
    </source>
</evidence>
<feature type="compositionally biased region" description="Low complexity" evidence="6">
    <location>
        <begin position="170"/>
        <end position="188"/>
    </location>
</feature>
<evidence type="ECO:0000313" key="9">
    <source>
        <dbReference type="Proteomes" id="UP001600888"/>
    </source>
</evidence>
<dbReference type="EMBL" id="JBAWTH010000002">
    <property type="protein sequence ID" value="KAL2292980.1"/>
    <property type="molecule type" value="Genomic_DNA"/>
</dbReference>
<feature type="region of interest" description="Disordered" evidence="6">
    <location>
        <begin position="201"/>
        <end position="228"/>
    </location>
</feature>
<evidence type="ECO:0000256" key="4">
    <source>
        <dbReference type="ARBA" id="ARBA00022989"/>
    </source>
</evidence>
<feature type="transmembrane region" description="Helical" evidence="7">
    <location>
        <begin position="623"/>
        <end position="644"/>
    </location>
</feature>
<dbReference type="Proteomes" id="UP001600888">
    <property type="component" value="Unassembled WGS sequence"/>
</dbReference>
<evidence type="ECO:0000256" key="2">
    <source>
        <dbReference type="ARBA" id="ARBA00008335"/>
    </source>
</evidence>
<protein>
    <recommendedName>
        <fullName evidence="10">Major facilitator superfamily transporter</fullName>
    </recommendedName>
</protein>
<dbReference type="Gene3D" id="1.20.1250.20">
    <property type="entry name" value="MFS general substrate transporter like domains"/>
    <property type="match status" value="1"/>
</dbReference>
<feature type="transmembrane region" description="Helical" evidence="7">
    <location>
        <begin position="266"/>
        <end position="286"/>
    </location>
</feature>
<feature type="transmembrane region" description="Helical" evidence="7">
    <location>
        <begin position="678"/>
        <end position="698"/>
    </location>
</feature>
<evidence type="ECO:0000256" key="5">
    <source>
        <dbReference type="ARBA" id="ARBA00023136"/>
    </source>
</evidence>
<keyword evidence="5 7" id="KW-0472">Membrane</keyword>
<gene>
    <name evidence="8" type="ORF">FJTKL_08003</name>
</gene>
<comment type="caution">
    <text evidence="8">The sequence shown here is derived from an EMBL/GenBank/DDBJ whole genome shotgun (WGS) entry which is preliminary data.</text>
</comment>
<reference evidence="8 9" key="1">
    <citation type="submission" date="2024-03" db="EMBL/GenBank/DDBJ databases">
        <title>A high-quality draft genome sequence of Diaporthe vaccinii, a causative agent of upright dieback and viscid rot disease in cranberry plants.</title>
        <authorList>
            <person name="Sarrasin M."/>
            <person name="Lang B.F."/>
            <person name="Burger G."/>
        </authorList>
    </citation>
    <scope>NUCLEOTIDE SEQUENCE [LARGE SCALE GENOMIC DNA]</scope>
    <source>
        <strain evidence="8 9">IS7</strain>
    </source>
</reference>
<feature type="transmembrane region" description="Helical" evidence="7">
    <location>
        <begin position="515"/>
        <end position="538"/>
    </location>
</feature>
<dbReference type="InterPro" id="IPR011701">
    <property type="entry name" value="MFS"/>
</dbReference>
<organism evidence="8 9">
    <name type="scientific">Diaporthe vaccinii</name>
    <dbReference type="NCBI Taxonomy" id="105482"/>
    <lineage>
        <taxon>Eukaryota</taxon>
        <taxon>Fungi</taxon>
        <taxon>Dikarya</taxon>
        <taxon>Ascomycota</taxon>
        <taxon>Pezizomycotina</taxon>
        <taxon>Sordariomycetes</taxon>
        <taxon>Sordariomycetidae</taxon>
        <taxon>Diaporthales</taxon>
        <taxon>Diaporthaceae</taxon>
        <taxon>Diaporthe</taxon>
        <taxon>Diaporthe eres species complex</taxon>
    </lineage>
</organism>
<evidence type="ECO:0000256" key="6">
    <source>
        <dbReference type="SAM" id="MobiDB-lite"/>
    </source>
</evidence>